<dbReference type="AlphaFoldDB" id="A0A0A9C990"/>
<accession>A0A0A9C990</accession>
<reference evidence="1" key="2">
    <citation type="journal article" date="2015" name="Data Brief">
        <title>Shoot transcriptome of the giant reed, Arundo donax.</title>
        <authorList>
            <person name="Barrero R.A."/>
            <person name="Guerrero F.D."/>
            <person name="Moolhuijzen P."/>
            <person name="Goolsby J.A."/>
            <person name="Tidwell J."/>
            <person name="Bellgard S.E."/>
            <person name="Bellgard M.I."/>
        </authorList>
    </citation>
    <scope>NUCLEOTIDE SEQUENCE</scope>
    <source>
        <tissue evidence="1">Shoot tissue taken approximately 20 cm above the soil surface</tissue>
    </source>
</reference>
<organism evidence="1">
    <name type="scientific">Arundo donax</name>
    <name type="common">Giant reed</name>
    <name type="synonym">Donax arundinaceus</name>
    <dbReference type="NCBI Taxonomy" id="35708"/>
    <lineage>
        <taxon>Eukaryota</taxon>
        <taxon>Viridiplantae</taxon>
        <taxon>Streptophyta</taxon>
        <taxon>Embryophyta</taxon>
        <taxon>Tracheophyta</taxon>
        <taxon>Spermatophyta</taxon>
        <taxon>Magnoliopsida</taxon>
        <taxon>Liliopsida</taxon>
        <taxon>Poales</taxon>
        <taxon>Poaceae</taxon>
        <taxon>PACMAD clade</taxon>
        <taxon>Arundinoideae</taxon>
        <taxon>Arundineae</taxon>
        <taxon>Arundo</taxon>
    </lineage>
</organism>
<dbReference type="EMBL" id="GBRH01225006">
    <property type="protein sequence ID" value="JAD72889.1"/>
    <property type="molecule type" value="Transcribed_RNA"/>
</dbReference>
<protein>
    <submittedName>
        <fullName evidence="1">Uncharacterized protein</fullName>
    </submittedName>
</protein>
<name>A0A0A9C990_ARUDO</name>
<reference evidence="1" key="1">
    <citation type="submission" date="2014-09" db="EMBL/GenBank/DDBJ databases">
        <authorList>
            <person name="Magalhaes I.L.F."/>
            <person name="Oliveira U."/>
            <person name="Santos F.R."/>
            <person name="Vidigal T.H.D.A."/>
            <person name="Brescovit A.D."/>
            <person name="Santos A.J."/>
        </authorList>
    </citation>
    <scope>NUCLEOTIDE SEQUENCE</scope>
    <source>
        <tissue evidence="1">Shoot tissue taken approximately 20 cm above the soil surface</tissue>
    </source>
</reference>
<sequence length="37" mass="4203">MQIHLEPSIQNQNLLETVVVVLITFVCEDICLSLLFS</sequence>
<evidence type="ECO:0000313" key="1">
    <source>
        <dbReference type="EMBL" id="JAD72889.1"/>
    </source>
</evidence>
<proteinExistence type="predicted"/>